<dbReference type="PANTHER" id="PTHR31365:SF2">
    <property type="entry name" value="OS01G0771100 PROTEIN"/>
    <property type="match status" value="1"/>
</dbReference>
<dbReference type="InterPro" id="IPR036561">
    <property type="entry name" value="MAM33_sf"/>
</dbReference>
<dbReference type="EMBL" id="CM017321">
    <property type="protein sequence ID" value="KAE7999873.1"/>
    <property type="molecule type" value="Genomic_DNA"/>
</dbReference>
<dbReference type="PANTHER" id="PTHR31365">
    <property type="entry name" value="EXPRESSED PROTEIN"/>
    <property type="match status" value="1"/>
</dbReference>
<dbReference type="SUPFAM" id="SSF54529">
    <property type="entry name" value="Mitochondrial glycoprotein MAM33-like"/>
    <property type="match status" value="1"/>
</dbReference>
<keyword evidence="2" id="KW-1185">Reference proteome</keyword>
<organism evidence="1 2">
    <name type="scientific">Carpinus fangiana</name>
    <dbReference type="NCBI Taxonomy" id="176857"/>
    <lineage>
        <taxon>Eukaryota</taxon>
        <taxon>Viridiplantae</taxon>
        <taxon>Streptophyta</taxon>
        <taxon>Embryophyta</taxon>
        <taxon>Tracheophyta</taxon>
        <taxon>Spermatophyta</taxon>
        <taxon>Magnoliopsida</taxon>
        <taxon>eudicotyledons</taxon>
        <taxon>Gunneridae</taxon>
        <taxon>Pentapetalae</taxon>
        <taxon>rosids</taxon>
        <taxon>fabids</taxon>
        <taxon>Fagales</taxon>
        <taxon>Betulaceae</taxon>
        <taxon>Carpinus</taxon>
    </lineage>
</organism>
<dbReference type="OrthoDB" id="278212at2759"/>
<dbReference type="InterPro" id="IPR003428">
    <property type="entry name" value="MAM33"/>
</dbReference>
<dbReference type="AlphaFoldDB" id="A0A5N6QP37"/>
<dbReference type="Pfam" id="PF02330">
    <property type="entry name" value="MAM33"/>
    <property type="match status" value="1"/>
</dbReference>
<dbReference type="Gene3D" id="3.10.280.10">
    <property type="entry name" value="Mitochondrial glycoprotein"/>
    <property type="match status" value="1"/>
</dbReference>
<protein>
    <recommendedName>
        <fullName evidence="3">Mitochondrial acidic protein MAM33</fullName>
    </recommendedName>
</protein>
<name>A0A5N6QP37_9ROSI</name>
<sequence length="235" mass="26123">MWRKPLAAATNMALRHPWHNTAFRRSTNLSTAINSMLLESLKDHYLEVSKMSPPAKVSPPKPFTVLKGSLDGNGPVLKRSYGNGEEIKVSVMRLASIVPSGGAEDNGDDGINQLFVHVDVSKPGQLENVHFLCGLYPDALGIHSVSMRSKAENSGFLLVPNQYAGPVFQDLDEGIRDALHSYIEERGINESLFPFLQAWLYVRDHRNLMRWFKSVGTFINENNSAKDRIVVSTSS</sequence>
<accession>A0A5N6QP37</accession>
<dbReference type="GO" id="GO:0005759">
    <property type="term" value="C:mitochondrial matrix"/>
    <property type="evidence" value="ECO:0007669"/>
    <property type="project" value="InterPro"/>
</dbReference>
<evidence type="ECO:0000313" key="1">
    <source>
        <dbReference type="EMBL" id="KAE7999873.1"/>
    </source>
</evidence>
<reference evidence="1 2" key="1">
    <citation type="submission" date="2019-06" db="EMBL/GenBank/DDBJ databases">
        <title>A chromosomal-level reference genome of Carpinus fangiana (Coryloideae, Betulaceae).</title>
        <authorList>
            <person name="Yang X."/>
            <person name="Wang Z."/>
            <person name="Zhang L."/>
            <person name="Hao G."/>
            <person name="Liu J."/>
            <person name="Yang Y."/>
        </authorList>
    </citation>
    <scope>NUCLEOTIDE SEQUENCE [LARGE SCALE GENOMIC DNA]</scope>
    <source>
        <strain evidence="1">Cfa_2016G</strain>
        <tissue evidence="1">Leaf</tissue>
    </source>
</reference>
<evidence type="ECO:0000313" key="2">
    <source>
        <dbReference type="Proteomes" id="UP000327013"/>
    </source>
</evidence>
<proteinExistence type="predicted"/>
<gene>
    <name evidence="1" type="ORF">FH972_004262</name>
</gene>
<evidence type="ECO:0008006" key="3">
    <source>
        <dbReference type="Google" id="ProtNLM"/>
    </source>
</evidence>
<dbReference type="Proteomes" id="UP000327013">
    <property type="component" value="Chromosome 1"/>
</dbReference>